<evidence type="ECO:0000313" key="4">
    <source>
        <dbReference type="Proteomes" id="UP000308652"/>
    </source>
</evidence>
<accession>A0A5C3LGK4</accession>
<feature type="non-terminal residue" evidence="3">
    <location>
        <position position="1"/>
    </location>
</feature>
<dbReference type="GO" id="GO:0006310">
    <property type="term" value="P:DNA recombination"/>
    <property type="evidence" value="ECO:0007669"/>
    <property type="project" value="UniProtKB-KW"/>
</dbReference>
<dbReference type="Proteomes" id="UP000308652">
    <property type="component" value="Unassembled WGS sequence"/>
</dbReference>
<keyword evidence="1" id="KW-0547">Nucleotide-binding</keyword>
<dbReference type="EC" id="5.6.2.3" evidence="1"/>
<keyword evidence="1" id="KW-0227">DNA damage</keyword>
<keyword evidence="1" id="KW-0347">Helicase</keyword>
<dbReference type="EMBL" id="ML213704">
    <property type="protein sequence ID" value="TFK31822.1"/>
    <property type="molecule type" value="Genomic_DNA"/>
</dbReference>
<evidence type="ECO:0000256" key="1">
    <source>
        <dbReference type="RuleBase" id="RU363044"/>
    </source>
</evidence>
<evidence type="ECO:0000313" key="3">
    <source>
        <dbReference type="EMBL" id="TFK31822.1"/>
    </source>
</evidence>
<protein>
    <recommendedName>
        <fullName evidence="1">ATP-dependent DNA helicase</fullName>
        <ecNumber evidence="1">5.6.2.3</ecNumber>
    </recommendedName>
</protein>
<dbReference type="Pfam" id="PF05970">
    <property type="entry name" value="PIF1"/>
    <property type="match status" value="1"/>
</dbReference>
<comment type="similarity">
    <text evidence="1">Belongs to the helicase family.</text>
</comment>
<dbReference type="GO" id="GO:0006281">
    <property type="term" value="P:DNA repair"/>
    <property type="evidence" value="ECO:0007669"/>
    <property type="project" value="UniProtKB-KW"/>
</dbReference>
<dbReference type="GO" id="GO:0000723">
    <property type="term" value="P:telomere maintenance"/>
    <property type="evidence" value="ECO:0007669"/>
    <property type="project" value="InterPro"/>
</dbReference>
<dbReference type="GO" id="GO:0043139">
    <property type="term" value="F:5'-3' DNA helicase activity"/>
    <property type="evidence" value="ECO:0007669"/>
    <property type="project" value="UniProtKB-EC"/>
</dbReference>
<dbReference type="Gene3D" id="3.40.50.300">
    <property type="entry name" value="P-loop containing nucleotide triphosphate hydrolases"/>
    <property type="match status" value="1"/>
</dbReference>
<comment type="cofactor">
    <cofactor evidence="1">
        <name>Mg(2+)</name>
        <dbReference type="ChEBI" id="CHEBI:18420"/>
    </cofactor>
</comment>
<keyword evidence="4" id="KW-1185">Reference proteome</keyword>
<keyword evidence="1" id="KW-0233">DNA recombination</keyword>
<dbReference type="PANTHER" id="PTHR47642">
    <property type="entry name" value="ATP-DEPENDENT DNA HELICASE"/>
    <property type="match status" value="1"/>
</dbReference>
<reference evidence="3 4" key="1">
    <citation type="journal article" date="2019" name="Nat. Ecol. Evol.">
        <title>Megaphylogeny resolves global patterns of mushroom evolution.</title>
        <authorList>
            <person name="Varga T."/>
            <person name="Krizsan K."/>
            <person name="Foldi C."/>
            <person name="Dima B."/>
            <person name="Sanchez-Garcia M."/>
            <person name="Sanchez-Ramirez S."/>
            <person name="Szollosi G.J."/>
            <person name="Szarkandi J.G."/>
            <person name="Papp V."/>
            <person name="Albert L."/>
            <person name="Andreopoulos W."/>
            <person name="Angelini C."/>
            <person name="Antonin V."/>
            <person name="Barry K.W."/>
            <person name="Bougher N.L."/>
            <person name="Buchanan P."/>
            <person name="Buyck B."/>
            <person name="Bense V."/>
            <person name="Catcheside P."/>
            <person name="Chovatia M."/>
            <person name="Cooper J."/>
            <person name="Damon W."/>
            <person name="Desjardin D."/>
            <person name="Finy P."/>
            <person name="Geml J."/>
            <person name="Haridas S."/>
            <person name="Hughes K."/>
            <person name="Justo A."/>
            <person name="Karasinski D."/>
            <person name="Kautmanova I."/>
            <person name="Kiss B."/>
            <person name="Kocsube S."/>
            <person name="Kotiranta H."/>
            <person name="LaButti K.M."/>
            <person name="Lechner B.E."/>
            <person name="Liimatainen K."/>
            <person name="Lipzen A."/>
            <person name="Lukacs Z."/>
            <person name="Mihaltcheva S."/>
            <person name="Morgado L.N."/>
            <person name="Niskanen T."/>
            <person name="Noordeloos M.E."/>
            <person name="Ohm R.A."/>
            <person name="Ortiz-Santana B."/>
            <person name="Ovrebo C."/>
            <person name="Racz N."/>
            <person name="Riley R."/>
            <person name="Savchenko A."/>
            <person name="Shiryaev A."/>
            <person name="Soop K."/>
            <person name="Spirin V."/>
            <person name="Szebenyi C."/>
            <person name="Tomsovsky M."/>
            <person name="Tulloss R.E."/>
            <person name="Uehling J."/>
            <person name="Grigoriev I.V."/>
            <person name="Vagvolgyi C."/>
            <person name="Papp T."/>
            <person name="Martin F.M."/>
            <person name="Miettinen O."/>
            <person name="Hibbett D.S."/>
            <person name="Nagy L.G."/>
        </authorList>
    </citation>
    <scope>NUCLEOTIDE SEQUENCE [LARGE SCALE GENOMIC DNA]</scope>
    <source>
        <strain evidence="3 4">CBS 166.37</strain>
    </source>
</reference>
<keyword evidence="1" id="KW-0378">Hydrolase</keyword>
<dbReference type="AlphaFoldDB" id="A0A5C3LGK4"/>
<gene>
    <name evidence="3" type="ORF">BDQ12DRAFT_572208</name>
</gene>
<organism evidence="3 4">
    <name type="scientific">Crucibulum laeve</name>
    <dbReference type="NCBI Taxonomy" id="68775"/>
    <lineage>
        <taxon>Eukaryota</taxon>
        <taxon>Fungi</taxon>
        <taxon>Dikarya</taxon>
        <taxon>Basidiomycota</taxon>
        <taxon>Agaricomycotina</taxon>
        <taxon>Agaricomycetes</taxon>
        <taxon>Agaricomycetidae</taxon>
        <taxon>Agaricales</taxon>
        <taxon>Agaricineae</taxon>
        <taxon>Nidulariaceae</taxon>
        <taxon>Crucibulum</taxon>
    </lineage>
</organism>
<sequence>QFDLNKEQERAFRIVGNHATSPFPEQLKMYLGGMGGTSKSQVIKALIAMFDAHNESHCLIILAPTGSAAALLNGFTYHYALGVYQSEQKNDLQMPVNANSKVNETQECLRGVEYIFIDKISMVGCNELFNIS</sequence>
<dbReference type="GO" id="GO:0016887">
    <property type="term" value="F:ATP hydrolysis activity"/>
    <property type="evidence" value="ECO:0007669"/>
    <property type="project" value="RHEA"/>
</dbReference>
<keyword evidence="1" id="KW-0067">ATP-binding</keyword>
<proteinExistence type="inferred from homology"/>
<evidence type="ECO:0000259" key="2">
    <source>
        <dbReference type="Pfam" id="PF05970"/>
    </source>
</evidence>
<comment type="catalytic activity">
    <reaction evidence="1">
        <text>ATP + H2O = ADP + phosphate + H(+)</text>
        <dbReference type="Rhea" id="RHEA:13065"/>
        <dbReference type="ChEBI" id="CHEBI:15377"/>
        <dbReference type="ChEBI" id="CHEBI:15378"/>
        <dbReference type="ChEBI" id="CHEBI:30616"/>
        <dbReference type="ChEBI" id="CHEBI:43474"/>
        <dbReference type="ChEBI" id="CHEBI:456216"/>
        <dbReference type="EC" id="5.6.2.3"/>
    </reaction>
</comment>
<feature type="domain" description="DNA helicase Pif1-like DEAD-box helicase" evidence="2">
    <location>
        <begin position="4"/>
        <end position="124"/>
    </location>
</feature>
<dbReference type="InterPro" id="IPR010285">
    <property type="entry name" value="DNA_helicase_pif1-like_DEAD"/>
</dbReference>
<dbReference type="GO" id="GO:0005524">
    <property type="term" value="F:ATP binding"/>
    <property type="evidence" value="ECO:0007669"/>
    <property type="project" value="UniProtKB-KW"/>
</dbReference>
<keyword evidence="1" id="KW-0234">DNA repair</keyword>
<dbReference type="OrthoDB" id="432234at2759"/>
<name>A0A5C3LGK4_9AGAR</name>
<dbReference type="PANTHER" id="PTHR47642:SF5">
    <property type="entry name" value="ATP-DEPENDENT DNA HELICASE"/>
    <property type="match status" value="1"/>
</dbReference>
<feature type="non-terminal residue" evidence="3">
    <location>
        <position position="132"/>
    </location>
</feature>
<dbReference type="InterPro" id="IPR027417">
    <property type="entry name" value="P-loop_NTPase"/>
</dbReference>
<dbReference type="InterPro" id="IPR051055">
    <property type="entry name" value="PIF1_helicase"/>
</dbReference>